<gene>
    <name evidence="2" type="ORF">S101258_01470</name>
</gene>
<evidence type="ECO:0000313" key="3">
    <source>
        <dbReference type="Proteomes" id="UP000236990"/>
    </source>
</evidence>
<organism evidence="2 3">
    <name type="scientific">Lactiplantibacillus plantarum subsp. plantarum</name>
    <dbReference type="NCBI Taxonomy" id="337330"/>
    <lineage>
        <taxon>Bacteria</taxon>
        <taxon>Bacillati</taxon>
        <taxon>Bacillota</taxon>
        <taxon>Bacilli</taxon>
        <taxon>Lactobacillales</taxon>
        <taxon>Lactobacillaceae</taxon>
        <taxon>Lactiplantibacillus</taxon>
    </lineage>
</organism>
<dbReference type="Proteomes" id="UP000236990">
    <property type="component" value="Unassembled WGS sequence"/>
</dbReference>
<evidence type="ECO:0000259" key="1">
    <source>
        <dbReference type="Pfam" id="PF19804"/>
    </source>
</evidence>
<dbReference type="EMBL" id="NKCZ01000097">
    <property type="protein sequence ID" value="POD85159.1"/>
    <property type="molecule type" value="Genomic_DNA"/>
</dbReference>
<feature type="domain" description="DUF6287" evidence="1">
    <location>
        <begin position="3"/>
        <end position="31"/>
    </location>
</feature>
<dbReference type="AlphaFoldDB" id="A0A2S3U668"/>
<sequence>MALGQIKTGDYSSLNGTWQNGQGNQIKIHNQRMKFRDFGLTQDATPGTITKLKMDVPSLDDQQGNSKTVDGLKYHQQLTYQTSNGCQHASSSFSISGSSGGLYDVVFMPGGNNADLNNGDSSRDRIAALGTQNDPQNIPSDKIYYRSN</sequence>
<dbReference type="Pfam" id="PF19804">
    <property type="entry name" value="DUF6287"/>
    <property type="match status" value="1"/>
</dbReference>
<name>A0A2S3U668_LACPN</name>
<proteinExistence type="predicted"/>
<reference evidence="2 3" key="1">
    <citation type="submission" date="2017-06" db="EMBL/GenBank/DDBJ databases">
        <title>Genome sequence of Lactobacillus plantarum subsp. plantarum strain SRCM101258.</title>
        <authorList>
            <person name="Cho S.H."/>
        </authorList>
    </citation>
    <scope>NUCLEOTIDE SEQUENCE [LARGE SCALE GENOMIC DNA]</scope>
    <source>
        <strain evidence="2 3">SRCM101258</strain>
    </source>
</reference>
<evidence type="ECO:0000313" key="2">
    <source>
        <dbReference type="EMBL" id="POD85159.1"/>
    </source>
</evidence>
<protein>
    <recommendedName>
        <fullName evidence="1">DUF6287 domain-containing protein</fullName>
    </recommendedName>
</protein>
<accession>A0A2S3U668</accession>
<comment type="caution">
    <text evidence="2">The sequence shown here is derived from an EMBL/GenBank/DDBJ whole genome shotgun (WGS) entry which is preliminary data.</text>
</comment>
<dbReference type="InterPro" id="IPR046254">
    <property type="entry name" value="DUF6287"/>
</dbReference>